<evidence type="ECO:0000256" key="4">
    <source>
        <dbReference type="ARBA" id="ARBA00023157"/>
    </source>
</evidence>
<keyword evidence="3" id="KW-0732">Signal</keyword>
<dbReference type="InterPro" id="IPR006207">
    <property type="entry name" value="Cys_knot_C"/>
</dbReference>
<dbReference type="OrthoDB" id="10061784at2759"/>
<dbReference type="InterPro" id="IPR004133">
    <property type="entry name" value="DAN_dom"/>
</dbReference>
<evidence type="ECO:0000256" key="3">
    <source>
        <dbReference type="ARBA" id="ARBA00022729"/>
    </source>
</evidence>
<evidence type="ECO:0000256" key="2">
    <source>
        <dbReference type="ARBA" id="ARBA00022525"/>
    </source>
</evidence>
<dbReference type="GO" id="GO:0048018">
    <property type="term" value="F:receptor ligand activity"/>
    <property type="evidence" value="ECO:0007669"/>
    <property type="project" value="TreeGrafter"/>
</dbReference>
<protein>
    <submittedName>
        <fullName evidence="6">Gremlin-2-like</fullName>
    </submittedName>
</protein>
<evidence type="ECO:0000256" key="1">
    <source>
        <dbReference type="ARBA" id="ARBA00004613"/>
    </source>
</evidence>
<comment type="caution">
    <text evidence="6">The sequence shown here is derived from an EMBL/GenBank/DDBJ whole genome shotgun (WGS) entry which is preliminary data.</text>
</comment>
<dbReference type="GO" id="GO:0036122">
    <property type="term" value="F:BMP binding"/>
    <property type="evidence" value="ECO:0007669"/>
    <property type="project" value="TreeGrafter"/>
</dbReference>
<dbReference type="GO" id="GO:0038098">
    <property type="term" value="P:sequestering of BMP from receptor via BMP binding"/>
    <property type="evidence" value="ECO:0007669"/>
    <property type="project" value="TreeGrafter"/>
</dbReference>
<evidence type="ECO:0000259" key="5">
    <source>
        <dbReference type="SMART" id="SM00041"/>
    </source>
</evidence>
<dbReference type="EMBL" id="MNPL01012755">
    <property type="protein sequence ID" value="OQR72014.1"/>
    <property type="molecule type" value="Genomic_DNA"/>
</dbReference>
<reference evidence="6 7" key="1">
    <citation type="journal article" date="2017" name="Gigascience">
        <title>Draft genome of the honey bee ectoparasitic mite, Tropilaelaps mercedesae, is shaped by the parasitic life history.</title>
        <authorList>
            <person name="Dong X."/>
            <person name="Armstrong S.D."/>
            <person name="Xia D."/>
            <person name="Makepeace B.L."/>
            <person name="Darby A.C."/>
            <person name="Kadowaki T."/>
        </authorList>
    </citation>
    <scope>NUCLEOTIDE SEQUENCE [LARGE SCALE GENOMIC DNA]</scope>
    <source>
        <strain evidence="6">Wuxi-XJTLU</strain>
    </source>
</reference>
<dbReference type="InterPro" id="IPR029034">
    <property type="entry name" value="Cystine-knot_cytokine"/>
</dbReference>
<dbReference type="Gene3D" id="2.10.90.10">
    <property type="entry name" value="Cystine-knot cytokines"/>
    <property type="match status" value="1"/>
</dbReference>
<proteinExistence type="predicted"/>
<dbReference type="Proteomes" id="UP000192247">
    <property type="component" value="Unassembled WGS sequence"/>
</dbReference>
<name>A0A1V9XEQ5_9ACAR</name>
<gene>
    <name evidence="6" type="ORF">BIW11_03864</name>
</gene>
<feature type="domain" description="CTCK" evidence="5">
    <location>
        <begin position="83"/>
        <end position="168"/>
    </location>
</feature>
<accession>A0A1V9XEQ5</accession>
<dbReference type="GO" id="GO:0005615">
    <property type="term" value="C:extracellular space"/>
    <property type="evidence" value="ECO:0007669"/>
    <property type="project" value="TreeGrafter"/>
</dbReference>
<keyword evidence="2" id="KW-0964">Secreted</keyword>
<dbReference type="PANTHER" id="PTHR15283">
    <property type="entry name" value="GREMLIN 1"/>
    <property type="match status" value="1"/>
</dbReference>
<dbReference type="STRING" id="418985.A0A1V9XEQ5"/>
<sequence length="173" mass="19254">ILEFLRQRKSRRASRRRCSGGVCRRGSTRLLRTLSAKLPKDSGLSNESEREREITLLDLLKTSKSPAQVLMGMDKIRENFCKTQPFAQTIQLPGCHPKSVINNFCYGQCNSFFIPNHSMGPFRTCGNCEATKTHTMKIQLACPGHVDGVQTVHVEKVLNCACISRPADTSGEA</sequence>
<keyword evidence="4" id="KW-1015">Disulfide bond</keyword>
<dbReference type="PANTHER" id="PTHR15283:SF4">
    <property type="entry name" value="BURSICON"/>
    <property type="match status" value="1"/>
</dbReference>
<dbReference type="Pfam" id="PF03045">
    <property type="entry name" value="DAN"/>
    <property type="match status" value="1"/>
</dbReference>
<dbReference type="InParanoid" id="A0A1V9XEQ5"/>
<dbReference type="FunCoup" id="A0A1V9XEQ5">
    <property type="interactions" value="2"/>
</dbReference>
<evidence type="ECO:0000313" key="7">
    <source>
        <dbReference type="Proteomes" id="UP000192247"/>
    </source>
</evidence>
<dbReference type="AlphaFoldDB" id="A0A1V9XEQ5"/>
<organism evidence="6 7">
    <name type="scientific">Tropilaelaps mercedesae</name>
    <dbReference type="NCBI Taxonomy" id="418985"/>
    <lineage>
        <taxon>Eukaryota</taxon>
        <taxon>Metazoa</taxon>
        <taxon>Ecdysozoa</taxon>
        <taxon>Arthropoda</taxon>
        <taxon>Chelicerata</taxon>
        <taxon>Arachnida</taxon>
        <taxon>Acari</taxon>
        <taxon>Parasitiformes</taxon>
        <taxon>Mesostigmata</taxon>
        <taxon>Gamasina</taxon>
        <taxon>Dermanyssoidea</taxon>
        <taxon>Laelapidae</taxon>
        <taxon>Tropilaelaps</taxon>
    </lineage>
</organism>
<keyword evidence="7" id="KW-1185">Reference proteome</keyword>
<dbReference type="GO" id="GO:0009887">
    <property type="term" value="P:animal organ morphogenesis"/>
    <property type="evidence" value="ECO:0007669"/>
    <property type="project" value="TreeGrafter"/>
</dbReference>
<feature type="non-terminal residue" evidence="6">
    <location>
        <position position="1"/>
    </location>
</feature>
<evidence type="ECO:0000313" key="6">
    <source>
        <dbReference type="EMBL" id="OQR72014.1"/>
    </source>
</evidence>
<comment type="subcellular location">
    <subcellularLocation>
        <location evidence="1">Secreted</location>
    </subcellularLocation>
</comment>
<dbReference type="SMART" id="SM00041">
    <property type="entry name" value="CT"/>
    <property type="match status" value="1"/>
</dbReference>